<evidence type="ECO:0000313" key="12">
    <source>
        <dbReference type="EMBL" id="VYU29214.1"/>
    </source>
</evidence>
<evidence type="ECO:0000256" key="3">
    <source>
        <dbReference type="ARBA" id="ARBA00022448"/>
    </source>
</evidence>
<evidence type="ECO:0000256" key="9">
    <source>
        <dbReference type="ARBA" id="ARBA00023136"/>
    </source>
</evidence>
<comment type="function">
    <text evidence="10">Probably part of an ABC transporter complex. Responsible for energy coupling to the transport system.</text>
</comment>
<dbReference type="EC" id="3.6.3.-" evidence="12"/>
<dbReference type="SUPFAM" id="SSF52540">
    <property type="entry name" value="P-loop containing nucleoside triphosphate hydrolases"/>
    <property type="match status" value="2"/>
</dbReference>
<comment type="similarity">
    <text evidence="2">Belongs to the ABC transporter superfamily.</text>
</comment>
<keyword evidence="5" id="KW-0677">Repeat</keyword>
<dbReference type="Gene3D" id="3.40.50.300">
    <property type="entry name" value="P-loop containing nucleotide triphosphate hydrolases"/>
    <property type="match status" value="2"/>
</dbReference>
<evidence type="ECO:0000256" key="4">
    <source>
        <dbReference type="ARBA" id="ARBA00022475"/>
    </source>
</evidence>
<protein>
    <submittedName>
        <fullName evidence="12">HMP/thiamine import ATP-binding protein YkoD</fullName>
        <ecNumber evidence="12">3.6.3.-</ecNumber>
    </submittedName>
</protein>
<dbReference type="InterPro" id="IPR017871">
    <property type="entry name" value="ABC_transporter-like_CS"/>
</dbReference>
<evidence type="ECO:0000259" key="11">
    <source>
        <dbReference type="PROSITE" id="PS50893"/>
    </source>
</evidence>
<sequence length="472" mass="53341">MIELKNYSFSYDGKKKILSNINLNIKQGEFVVVTGLSGCGKTTLTRILNGLCPNFYQGTTEGEYILYGKNAKTMTISQLSKYWGSVFQDPRSQFLAKIVRDELVIAMENACESRNSMHNKLGEIATELEIEKILDREMMFLSSGEKQKVAIGSVFCTHPKGFVLDEPSANLDGLATKGLTQFLKAVKEKGYTVVISEHRLHYLINLADRLIVMKNGQIIREFSRKEIGALNDFDLENLGLRKFNLPKIQVDKNVNPGNSYVTCKGIGYLRNGQNILDNINISLESGKVHVIVGENGAGKSSLCKIITGLNKQTEGNVYIDNLFVKKKERLKRTFFVGQDVDYQLYGYSIRNEFQIGNKRLTDKRIEDCLDEINLKFPLEISPQILSGGQKQRLLIGMAYISDRDIIVFDEPTSGLDGFHMKVVSDLIRKLSEKGKTIVIITHDLEFTYQVADTLLYISEGRVKYHKEIIKEI</sequence>
<dbReference type="InterPro" id="IPR003593">
    <property type="entry name" value="AAA+_ATPase"/>
</dbReference>
<dbReference type="SMART" id="SM00382">
    <property type="entry name" value="AAA"/>
    <property type="match status" value="2"/>
</dbReference>
<keyword evidence="7 12" id="KW-0067">ATP-binding</keyword>
<keyword evidence="6" id="KW-0547">Nucleotide-binding</keyword>
<keyword evidence="12" id="KW-0378">Hydrolase</keyword>
<proteinExistence type="inferred from homology"/>
<keyword evidence="4" id="KW-1003">Cell membrane</keyword>
<dbReference type="Pfam" id="PF00005">
    <property type="entry name" value="ABC_tran"/>
    <property type="match status" value="2"/>
</dbReference>
<dbReference type="PANTHER" id="PTHR43553:SF23">
    <property type="entry name" value="ABC TRANSPORTER ATP-BINDING COMPONENT"/>
    <property type="match status" value="1"/>
</dbReference>
<evidence type="ECO:0000256" key="5">
    <source>
        <dbReference type="ARBA" id="ARBA00022737"/>
    </source>
</evidence>
<dbReference type="RefSeq" id="WP_421949861.1">
    <property type="nucleotide sequence ID" value="NZ_CACRUP010000025.1"/>
</dbReference>
<dbReference type="CDD" id="cd03225">
    <property type="entry name" value="ABC_cobalt_CbiO_domain1"/>
    <property type="match status" value="1"/>
</dbReference>
<dbReference type="InterPro" id="IPR003439">
    <property type="entry name" value="ABC_transporter-like_ATP-bd"/>
</dbReference>
<evidence type="ECO:0000256" key="1">
    <source>
        <dbReference type="ARBA" id="ARBA00004202"/>
    </source>
</evidence>
<evidence type="ECO:0000256" key="8">
    <source>
        <dbReference type="ARBA" id="ARBA00022967"/>
    </source>
</evidence>
<evidence type="ECO:0000256" key="7">
    <source>
        <dbReference type="ARBA" id="ARBA00022840"/>
    </source>
</evidence>
<organism evidence="12">
    <name type="scientific">Peptoniphilus gorbachii</name>
    <dbReference type="NCBI Taxonomy" id="411567"/>
    <lineage>
        <taxon>Bacteria</taxon>
        <taxon>Bacillati</taxon>
        <taxon>Bacillota</taxon>
        <taxon>Tissierellia</taxon>
        <taxon>Tissierellales</taxon>
        <taxon>Peptoniphilaceae</taxon>
        <taxon>Peptoniphilus</taxon>
    </lineage>
</organism>
<name>A0A6N3DN96_9FIRM</name>
<dbReference type="GO" id="GO:0043190">
    <property type="term" value="C:ATP-binding cassette (ABC) transporter complex"/>
    <property type="evidence" value="ECO:0007669"/>
    <property type="project" value="TreeGrafter"/>
</dbReference>
<evidence type="ECO:0000256" key="2">
    <source>
        <dbReference type="ARBA" id="ARBA00005417"/>
    </source>
</evidence>
<dbReference type="AlphaFoldDB" id="A0A6N3DN96"/>
<dbReference type="InterPro" id="IPR015856">
    <property type="entry name" value="ABC_transpr_CbiO/EcfA_su"/>
</dbReference>
<comment type="subcellular location">
    <subcellularLocation>
        <location evidence="1">Cell membrane</location>
        <topology evidence="1">Peripheral membrane protein</topology>
    </subcellularLocation>
</comment>
<dbReference type="PROSITE" id="PS00211">
    <property type="entry name" value="ABC_TRANSPORTER_1"/>
    <property type="match status" value="2"/>
</dbReference>
<reference evidence="12" key="1">
    <citation type="submission" date="2019-11" db="EMBL/GenBank/DDBJ databases">
        <authorList>
            <person name="Feng L."/>
        </authorList>
    </citation>
    <scope>NUCLEOTIDE SEQUENCE</scope>
    <source>
        <strain evidence="12">PgorbachiiLFYP46</strain>
    </source>
</reference>
<dbReference type="EMBL" id="CACRUP010000025">
    <property type="protein sequence ID" value="VYU29214.1"/>
    <property type="molecule type" value="Genomic_DNA"/>
</dbReference>
<dbReference type="InterPro" id="IPR027417">
    <property type="entry name" value="P-loop_NTPase"/>
</dbReference>
<dbReference type="GO" id="GO:0005524">
    <property type="term" value="F:ATP binding"/>
    <property type="evidence" value="ECO:0007669"/>
    <property type="project" value="UniProtKB-KW"/>
</dbReference>
<feature type="domain" description="ABC transporter" evidence="11">
    <location>
        <begin position="2"/>
        <end position="240"/>
    </location>
</feature>
<evidence type="ECO:0000256" key="10">
    <source>
        <dbReference type="ARBA" id="ARBA00025157"/>
    </source>
</evidence>
<dbReference type="InterPro" id="IPR050095">
    <property type="entry name" value="ECF_ABC_transporter_ATP-bd"/>
</dbReference>
<feature type="domain" description="ABC transporter" evidence="11">
    <location>
        <begin position="261"/>
        <end position="472"/>
    </location>
</feature>
<gene>
    <name evidence="12" type="primary">ykoD_3</name>
    <name evidence="12" type="ORF">PGLFYP46_00749</name>
</gene>
<dbReference type="PANTHER" id="PTHR43553">
    <property type="entry name" value="HEAVY METAL TRANSPORTER"/>
    <property type="match status" value="1"/>
</dbReference>
<dbReference type="GO" id="GO:0016887">
    <property type="term" value="F:ATP hydrolysis activity"/>
    <property type="evidence" value="ECO:0007669"/>
    <property type="project" value="InterPro"/>
</dbReference>
<dbReference type="PROSITE" id="PS50893">
    <property type="entry name" value="ABC_TRANSPORTER_2"/>
    <property type="match status" value="2"/>
</dbReference>
<dbReference type="GO" id="GO:0042626">
    <property type="term" value="F:ATPase-coupled transmembrane transporter activity"/>
    <property type="evidence" value="ECO:0007669"/>
    <property type="project" value="TreeGrafter"/>
</dbReference>
<keyword evidence="3" id="KW-0813">Transport</keyword>
<evidence type="ECO:0000256" key="6">
    <source>
        <dbReference type="ARBA" id="ARBA00022741"/>
    </source>
</evidence>
<keyword evidence="9" id="KW-0472">Membrane</keyword>
<accession>A0A6N3DN96</accession>
<keyword evidence="8" id="KW-1278">Translocase</keyword>